<dbReference type="AlphaFoldDB" id="A0A6A6T748"/>
<dbReference type="OrthoDB" id="3734023at2759"/>
<gene>
    <name evidence="1" type="ORF">K491DRAFT_692781</name>
</gene>
<keyword evidence="2" id="KW-1185">Reference proteome</keyword>
<dbReference type="Proteomes" id="UP000799324">
    <property type="component" value="Unassembled WGS sequence"/>
</dbReference>
<organism evidence="1 2">
    <name type="scientific">Lophiostoma macrostomum CBS 122681</name>
    <dbReference type="NCBI Taxonomy" id="1314788"/>
    <lineage>
        <taxon>Eukaryota</taxon>
        <taxon>Fungi</taxon>
        <taxon>Dikarya</taxon>
        <taxon>Ascomycota</taxon>
        <taxon>Pezizomycotina</taxon>
        <taxon>Dothideomycetes</taxon>
        <taxon>Pleosporomycetidae</taxon>
        <taxon>Pleosporales</taxon>
        <taxon>Lophiostomataceae</taxon>
        <taxon>Lophiostoma</taxon>
    </lineage>
</organism>
<protein>
    <submittedName>
        <fullName evidence="1">Uncharacterized protein</fullName>
    </submittedName>
</protein>
<dbReference type="EMBL" id="MU004347">
    <property type="protein sequence ID" value="KAF2655580.1"/>
    <property type="molecule type" value="Genomic_DNA"/>
</dbReference>
<reference evidence="1" key="1">
    <citation type="journal article" date="2020" name="Stud. Mycol.">
        <title>101 Dothideomycetes genomes: a test case for predicting lifestyles and emergence of pathogens.</title>
        <authorList>
            <person name="Haridas S."/>
            <person name="Albert R."/>
            <person name="Binder M."/>
            <person name="Bloem J."/>
            <person name="Labutti K."/>
            <person name="Salamov A."/>
            <person name="Andreopoulos B."/>
            <person name="Baker S."/>
            <person name="Barry K."/>
            <person name="Bills G."/>
            <person name="Bluhm B."/>
            <person name="Cannon C."/>
            <person name="Castanera R."/>
            <person name="Culley D."/>
            <person name="Daum C."/>
            <person name="Ezra D."/>
            <person name="Gonzalez J."/>
            <person name="Henrissat B."/>
            <person name="Kuo A."/>
            <person name="Liang C."/>
            <person name="Lipzen A."/>
            <person name="Lutzoni F."/>
            <person name="Magnuson J."/>
            <person name="Mondo S."/>
            <person name="Nolan M."/>
            <person name="Ohm R."/>
            <person name="Pangilinan J."/>
            <person name="Park H.-J."/>
            <person name="Ramirez L."/>
            <person name="Alfaro M."/>
            <person name="Sun H."/>
            <person name="Tritt A."/>
            <person name="Yoshinaga Y."/>
            <person name="Zwiers L.-H."/>
            <person name="Turgeon B."/>
            <person name="Goodwin S."/>
            <person name="Spatafora J."/>
            <person name="Crous P."/>
            <person name="Grigoriev I."/>
        </authorList>
    </citation>
    <scope>NUCLEOTIDE SEQUENCE</scope>
    <source>
        <strain evidence="1">CBS 122681</strain>
    </source>
</reference>
<name>A0A6A6T748_9PLEO</name>
<sequence length="291" mass="32945">MDSTSDSLANSLPINALLHFPREIRDMIYPYILTSSTPISLTTLNASPHPLTCPETTHPIIFAEALEAFYTCNTFIVHTTKHGGFTSDTNSGPHPDLLHHQLRHLIVAAVESTSRWEPPSDGHGAVYIAYGTALWTPLLSFPRLQSLTIRMQKSHDSLLVWEDFAPILFSLRERLPNLRIRVEMSFDALLRAAWESAVWIDEEEAGPYQEMGFIDVTHLFEAPSREDREYVAEYLGGVKKMPDSPTITRGLLDCTAADRRLLGVHYVVKEPHLLSLLMQEKYEEFKMREGA</sequence>
<proteinExistence type="predicted"/>
<evidence type="ECO:0000313" key="1">
    <source>
        <dbReference type="EMBL" id="KAF2655580.1"/>
    </source>
</evidence>
<accession>A0A6A6T748</accession>
<evidence type="ECO:0000313" key="2">
    <source>
        <dbReference type="Proteomes" id="UP000799324"/>
    </source>
</evidence>